<sequence length="160" mass="19107">MELCEWYGSNYARMYLFIWTGNDGQLVVQMRGTVGLVYHCSCCDAGKKIVENTSYTENRLKEDTRKHIRKNNNGKYRPVSKNSKGLDSSAYGHWRCKDYIQWQLLDVKRRKEIELLRNCWQYLRQNIRQMFRDALNRNITSTEGKRFDVNKIKENVTMYA</sequence>
<accession>A0A0N5CPX4</accession>
<dbReference type="EMBL" id="UYYF01000431">
    <property type="protein sequence ID" value="VDM98143.1"/>
    <property type="molecule type" value="Genomic_DNA"/>
</dbReference>
<evidence type="ECO:0000313" key="3">
    <source>
        <dbReference type="WBParaSite" id="TCLT_0000227401-mRNA-1"/>
    </source>
</evidence>
<dbReference type="STRING" id="103827.A0A0N5CPX4"/>
<proteinExistence type="predicted"/>
<dbReference type="Proteomes" id="UP000276776">
    <property type="component" value="Unassembled WGS sequence"/>
</dbReference>
<protein>
    <submittedName>
        <fullName evidence="3">WGR domain-containing protein</fullName>
    </submittedName>
</protein>
<evidence type="ECO:0000313" key="1">
    <source>
        <dbReference type="EMBL" id="VDM98143.1"/>
    </source>
</evidence>
<dbReference type="WBParaSite" id="TCLT_0000227401-mRNA-1">
    <property type="protein sequence ID" value="TCLT_0000227401-mRNA-1"/>
    <property type="gene ID" value="TCLT_0000227401"/>
</dbReference>
<reference evidence="3" key="1">
    <citation type="submission" date="2017-02" db="UniProtKB">
        <authorList>
            <consortium name="WormBaseParasite"/>
        </authorList>
    </citation>
    <scope>IDENTIFICATION</scope>
</reference>
<keyword evidence="2" id="KW-1185">Reference proteome</keyword>
<gene>
    <name evidence="1" type="ORF">TCLT_LOCUS2275</name>
</gene>
<organism evidence="3">
    <name type="scientific">Thelazia callipaeda</name>
    <name type="common">Oriental eyeworm</name>
    <name type="synonym">Parasitic nematode</name>
    <dbReference type="NCBI Taxonomy" id="103827"/>
    <lineage>
        <taxon>Eukaryota</taxon>
        <taxon>Metazoa</taxon>
        <taxon>Ecdysozoa</taxon>
        <taxon>Nematoda</taxon>
        <taxon>Chromadorea</taxon>
        <taxon>Rhabditida</taxon>
        <taxon>Spirurina</taxon>
        <taxon>Spiruromorpha</taxon>
        <taxon>Thelazioidea</taxon>
        <taxon>Thelaziidae</taxon>
        <taxon>Thelazia</taxon>
    </lineage>
</organism>
<name>A0A0N5CPX4_THECL</name>
<evidence type="ECO:0000313" key="2">
    <source>
        <dbReference type="Proteomes" id="UP000276776"/>
    </source>
</evidence>
<reference evidence="1 2" key="2">
    <citation type="submission" date="2018-11" db="EMBL/GenBank/DDBJ databases">
        <authorList>
            <consortium name="Pathogen Informatics"/>
        </authorList>
    </citation>
    <scope>NUCLEOTIDE SEQUENCE [LARGE SCALE GENOMIC DNA]</scope>
</reference>
<dbReference type="OrthoDB" id="10044608at2759"/>
<dbReference type="AlphaFoldDB" id="A0A0N5CPX4"/>